<dbReference type="Pfam" id="PF02482">
    <property type="entry name" value="Ribosomal_S30AE"/>
    <property type="match status" value="1"/>
</dbReference>
<keyword evidence="1 2" id="KW-0810">Translation regulation</keyword>
<dbReference type="InterPro" id="IPR032528">
    <property type="entry name" value="Ribosom_S30AE_C"/>
</dbReference>
<reference evidence="6" key="1">
    <citation type="journal article" date="2019" name="Int. J. Syst. Evol. Microbiol.">
        <title>The Global Catalogue of Microorganisms (GCM) 10K type strain sequencing project: providing services to taxonomists for standard genome sequencing and annotation.</title>
        <authorList>
            <consortium name="The Broad Institute Genomics Platform"/>
            <consortium name="The Broad Institute Genome Sequencing Center for Infectious Disease"/>
            <person name="Wu L."/>
            <person name="Ma J."/>
        </authorList>
    </citation>
    <scope>NUCLEOTIDE SEQUENCE [LARGE SCALE GENOMIC DNA]</scope>
    <source>
        <strain evidence="6">NBRC 108730</strain>
    </source>
</reference>
<protein>
    <recommendedName>
        <fullName evidence="2">Ribosome hibernation promoting factor</fullName>
        <shortName evidence="2">HPF</shortName>
    </recommendedName>
</protein>
<comment type="function">
    <text evidence="2">Required for dimerization of active 70S ribosomes into 100S ribosomes in stationary phase; 100S ribosomes are translationally inactive and sometimes present during exponential growth.</text>
</comment>
<dbReference type="EMBL" id="BSUZ01000001">
    <property type="protein sequence ID" value="GMA88453.1"/>
    <property type="molecule type" value="Genomic_DNA"/>
</dbReference>
<sequence length="402" mass="44313">MEIVVTGRHVEVKERYRRHLEEKLAKVPRLAPRIQRLDIVISHEPNRRQSSVQERVEITCVGKGPVVRAEAAADDAYAAFDVAYGRLLERLRRAHDRKRVHKGRRAPESVAVATARSIEDLPVEPVDDGAADTAESPVQIREKVHAARPMTIEQALYEMELVGHDFYLYCDADTGQPSVVYRRRGWEYGVLHLDVDSDADAGRSSPSARCATRRSRRGSSGTGGASGPARVRARMSSLDRVRAGPSGGSGMSEAPAPAGRTEPIRVLVADDHVLYRRGLEMVLGTEEGIAIVGEAGDGAEAIQRVEEPAARRRPHGHPHAAPVGHRGVHGHQGRRAVHEDRDPHDLRRGERSLRGRAGRRQRLPAEGRARRGDRRRHPRGGQRPVADQPVDGEQACSASSRR</sequence>
<feature type="compositionally biased region" description="Basic residues" evidence="3">
    <location>
        <begin position="326"/>
        <end position="335"/>
    </location>
</feature>
<dbReference type="InterPro" id="IPR050574">
    <property type="entry name" value="HPF/YfiA_ribosome-assoc"/>
</dbReference>
<dbReference type="NCBIfam" id="TIGR00741">
    <property type="entry name" value="yfiA"/>
    <property type="match status" value="1"/>
</dbReference>
<feature type="region of interest" description="Disordered" evidence="3">
    <location>
        <begin position="197"/>
        <end position="258"/>
    </location>
</feature>
<evidence type="ECO:0000313" key="6">
    <source>
        <dbReference type="Proteomes" id="UP001157017"/>
    </source>
</evidence>
<evidence type="ECO:0000259" key="4">
    <source>
        <dbReference type="Pfam" id="PF16321"/>
    </source>
</evidence>
<dbReference type="InterPro" id="IPR011006">
    <property type="entry name" value="CheY-like_superfamily"/>
</dbReference>
<dbReference type="InterPro" id="IPR034694">
    <property type="entry name" value="HPF_long/plastid"/>
</dbReference>
<feature type="domain" description="Sigma 54 modulation/S30EA ribosomal protein C-terminal" evidence="4">
    <location>
        <begin position="140"/>
        <end position="190"/>
    </location>
</feature>
<dbReference type="Proteomes" id="UP001157017">
    <property type="component" value="Unassembled WGS sequence"/>
</dbReference>
<comment type="caution">
    <text evidence="5">The sequence shown here is derived from an EMBL/GenBank/DDBJ whole genome shotgun (WGS) entry which is preliminary data.</text>
</comment>
<evidence type="ECO:0000256" key="3">
    <source>
        <dbReference type="SAM" id="MobiDB-lite"/>
    </source>
</evidence>
<keyword evidence="6" id="KW-1185">Reference proteome</keyword>
<dbReference type="Gene3D" id="3.40.50.2300">
    <property type="match status" value="1"/>
</dbReference>
<feature type="compositionally biased region" description="Basic and acidic residues" evidence="3">
    <location>
        <begin position="336"/>
        <end position="353"/>
    </location>
</feature>
<dbReference type="Gene3D" id="3.30.160.100">
    <property type="entry name" value="Ribosome hibernation promotion factor-like"/>
    <property type="match status" value="1"/>
</dbReference>
<comment type="subcellular location">
    <subcellularLocation>
        <location evidence="2">Cytoplasm</location>
    </subcellularLocation>
</comment>
<dbReference type="Gene3D" id="3.30.505.50">
    <property type="entry name" value="Sigma 54 modulation/S30EA ribosomal protein, C-terminal domain"/>
    <property type="match status" value="1"/>
</dbReference>
<gene>
    <name evidence="2" type="primary">hpf</name>
    <name evidence="5" type="ORF">GCM10025868_37030</name>
</gene>
<comment type="similarity">
    <text evidence="2">Belongs to the HPF/YfiA ribosome-associated protein family. Long HPF subfamily.</text>
</comment>
<dbReference type="PANTHER" id="PTHR33231">
    <property type="entry name" value="30S RIBOSOMAL PROTEIN"/>
    <property type="match status" value="1"/>
</dbReference>
<name>A0ABQ6JJS8_9ACTN</name>
<proteinExistence type="inferred from homology"/>
<dbReference type="InterPro" id="IPR036567">
    <property type="entry name" value="RHF-like"/>
</dbReference>
<feature type="region of interest" description="Disordered" evidence="3">
    <location>
        <begin position="308"/>
        <end position="402"/>
    </location>
</feature>
<evidence type="ECO:0000256" key="2">
    <source>
        <dbReference type="HAMAP-Rule" id="MF_00839"/>
    </source>
</evidence>
<dbReference type="PANTHER" id="PTHR33231:SF1">
    <property type="entry name" value="30S RIBOSOMAL PROTEIN"/>
    <property type="match status" value="1"/>
</dbReference>
<dbReference type="SUPFAM" id="SSF52172">
    <property type="entry name" value="CheY-like"/>
    <property type="match status" value="1"/>
</dbReference>
<feature type="compositionally biased region" description="Basic residues" evidence="3">
    <location>
        <begin position="371"/>
        <end position="380"/>
    </location>
</feature>
<dbReference type="SUPFAM" id="SSF69754">
    <property type="entry name" value="Ribosome binding protein Y (YfiA homologue)"/>
    <property type="match status" value="1"/>
</dbReference>
<dbReference type="InterPro" id="IPR003489">
    <property type="entry name" value="RHF/RaiA"/>
</dbReference>
<dbReference type="HAMAP" id="MF_00839">
    <property type="entry name" value="HPF"/>
    <property type="match status" value="1"/>
</dbReference>
<accession>A0ABQ6JJS8</accession>
<comment type="subunit">
    <text evidence="2">Interacts with 100S ribosomes.</text>
</comment>
<organism evidence="5 6">
    <name type="scientific">Angustibacter aerolatus</name>
    <dbReference type="NCBI Taxonomy" id="1162965"/>
    <lineage>
        <taxon>Bacteria</taxon>
        <taxon>Bacillati</taxon>
        <taxon>Actinomycetota</taxon>
        <taxon>Actinomycetes</taxon>
        <taxon>Kineosporiales</taxon>
        <taxon>Kineosporiaceae</taxon>
    </lineage>
</organism>
<dbReference type="Pfam" id="PF16321">
    <property type="entry name" value="Ribosom_S30AE_C"/>
    <property type="match status" value="1"/>
</dbReference>
<dbReference type="InterPro" id="IPR038416">
    <property type="entry name" value="Ribosom_S30AE_C_sf"/>
</dbReference>
<dbReference type="CDD" id="cd00552">
    <property type="entry name" value="RaiA"/>
    <property type="match status" value="1"/>
</dbReference>
<keyword evidence="2" id="KW-0963">Cytoplasm</keyword>
<evidence type="ECO:0000256" key="1">
    <source>
        <dbReference type="ARBA" id="ARBA00022845"/>
    </source>
</evidence>
<evidence type="ECO:0000313" key="5">
    <source>
        <dbReference type="EMBL" id="GMA88453.1"/>
    </source>
</evidence>